<accession>A0A2H6K8L4</accession>
<evidence type="ECO:0000256" key="3">
    <source>
        <dbReference type="ARBA" id="ARBA00018915"/>
    </source>
</evidence>
<dbReference type="GO" id="GO:0005737">
    <property type="term" value="C:cytoplasm"/>
    <property type="evidence" value="ECO:0007669"/>
    <property type="project" value="UniProtKB-SubCell"/>
</dbReference>
<comment type="subcellular location">
    <subcellularLocation>
        <location evidence="2">Cytoplasm</location>
    </subcellularLocation>
    <subcellularLocation>
        <location evidence="1">Nucleus</location>
    </subcellularLocation>
</comment>
<dbReference type="PANTHER" id="PTHR21664:SF1">
    <property type="entry name" value="NUDC DOMAIN-CONTAINING PROTEIN 1"/>
    <property type="match status" value="1"/>
</dbReference>
<dbReference type="SUPFAM" id="SSF49764">
    <property type="entry name" value="HSP20-like chaperones"/>
    <property type="match status" value="1"/>
</dbReference>
<organism evidence="7 8">
    <name type="scientific">Babesia ovata</name>
    <dbReference type="NCBI Taxonomy" id="189622"/>
    <lineage>
        <taxon>Eukaryota</taxon>
        <taxon>Sar</taxon>
        <taxon>Alveolata</taxon>
        <taxon>Apicomplexa</taxon>
        <taxon>Aconoidasida</taxon>
        <taxon>Piroplasmida</taxon>
        <taxon>Babesiidae</taxon>
        <taxon>Babesia</taxon>
    </lineage>
</organism>
<evidence type="ECO:0000256" key="1">
    <source>
        <dbReference type="ARBA" id="ARBA00004123"/>
    </source>
</evidence>
<feature type="domain" description="CS" evidence="6">
    <location>
        <begin position="71"/>
        <end position="166"/>
    </location>
</feature>
<dbReference type="OrthoDB" id="428655at2759"/>
<evidence type="ECO:0000256" key="2">
    <source>
        <dbReference type="ARBA" id="ARBA00004496"/>
    </source>
</evidence>
<dbReference type="PANTHER" id="PTHR21664">
    <property type="entry name" value="CHRONIC MYELOGENOUS LEUKEMIA TUMOR ANTIGEN 66"/>
    <property type="match status" value="1"/>
</dbReference>
<proteinExistence type="predicted"/>
<dbReference type="AlphaFoldDB" id="A0A2H6K8L4"/>
<dbReference type="GO" id="GO:0005634">
    <property type="term" value="C:nucleus"/>
    <property type="evidence" value="ECO:0007669"/>
    <property type="project" value="UniProtKB-SubCell"/>
</dbReference>
<dbReference type="PROSITE" id="PS51203">
    <property type="entry name" value="CS"/>
    <property type="match status" value="1"/>
</dbReference>
<dbReference type="CDD" id="cd06467">
    <property type="entry name" value="p23_NUDC_like"/>
    <property type="match status" value="1"/>
</dbReference>
<dbReference type="GeneID" id="39873106"/>
<name>A0A2H6K8L4_9APIC</name>
<evidence type="ECO:0000313" key="7">
    <source>
        <dbReference type="EMBL" id="GBE59336.1"/>
    </source>
</evidence>
<sequence>MKGRLVATLAATIGCGWQNGTGIGPSSTISQCYGTNFSERSCRQQCSAAYLAATSRIKVRNRASPLGAGWGRTERYCWNEDVQHVVVSAAVPPTVSADDIDVTIHSNSLHASNKKAPILPIISGNTKGSIDVDGSFWTLEEERGILELKITLKKAEKHAGDWFGVIRNERVQQQAYEPVDHRDAGVTKAQSLEPKGVFWQRTFTTIDALQLEDMFVRWMSREQSETTEFGKPKLPLNVAYVQESGGGKVVYQTGNLDLDEYLQVVIVPVITEENKHAGGGAQLTFVNSPTTRIISGQMGVEQAERTITALNTLIQTFERDVHKIDGLIKNRQQQSESFDYMGSAAYVHTDNLESYAKYHEELRSLSPQNAANYDPKRVFKDDEAGVTIDWNPTDDPSHVPHEQNEEKKKILINKLTEAIKHTKRPQPQETVKQLVNNVRQSLALNDVEYEQLMQKADERINRENALIAEKQKIFSQMKSVPSLSEAQPSIEEIVAEMSQPKSKDTFDIAMAHPERSMLAKKYATLSSVQKEQLRRRWKTNEKRLKLLITELLQAPPEKCSTLCNTYTDLLISEDYPTLMRSYLCFNEVKENHEKERLAFLNEFVVSLYKDQKIYLLHDEKMQLQKIKQIIVWARNNFESLNDLVMNNKQQYDTNFMSYLNLAISKEVERIREEHGDESLDSGAANPQAQPWLCVLTIIQRAINSIAKADMAEDLNFITTIVSFDDPKVRSYMLEFILATMPRSDWKGFKDLIMSASESLIRKPANERDDLEHTEPHFVEAVMQLREEVEKMIPDWIIDELLSEEDRNFMIHNNRQKIPLLQLDLEPKQHVEVATQLPDAGRMPTEKTPVLPLKPT</sequence>
<comment type="caution">
    <text evidence="7">The sequence shown here is derived from an EMBL/GenBank/DDBJ whole genome shotgun (WGS) entry which is preliminary data.</text>
</comment>
<gene>
    <name evidence="7" type="ORF">BOVATA_008290</name>
</gene>
<dbReference type="VEuPathDB" id="PiroplasmaDB:BOVATA_008290"/>
<evidence type="ECO:0000256" key="5">
    <source>
        <dbReference type="ARBA" id="ARBA00023242"/>
    </source>
</evidence>
<dbReference type="PROSITE" id="PS51257">
    <property type="entry name" value="PROKAR_LIPOPROTEIN"/>
    <property type="match status" value="1"/>
</dbReference>
<dbReference type="Proteomes" id="UP000236319">
    <property type="component" value="Unassembled WGS sequence"/>
</dbReference>
<protein>
    <recommendedName>
        <fullName evidence="3">NudC domain-containing protein 1</fullName>
    </recommendedName>
</protein>
<keyword evidence="4" id="KW-0963">Cytoplasm</keyword>
<evidence type="ECO:0000259" key="6">
    <source>
        <dbReference type="PROSITE" id="PS51203"/>
    </source>
</evidence>
<dbReference type="Pfam" id="PF04969">
    <property type="entry name" value="CS"/>
    <property type="match status" value="1"/>
</dbReference>
<dbReference type="RefSeq" id="XP_028865579.1">
    <property type="nucleotide sequence ID" value="XM_029009746.1"/>
</dbReference>
<keyword evidence="8" id="KW-1185">Reference proteome</keyword>
<dbReference type="Gene3D" id="2.60.40.790">
    <property type="match status" value="1"/>
</dbReference>
<keyword evidence="5" id="KW-0539">Nucleus</keyword>
<dbReference type="InterPro" id="IPR008978">
    <property type="entry name" value="HSP20-like_chaperone"/>
</dbReference>
<dbReference type="InterPro" id="IPR037895">
    <property type="entry name" value="NUDCD1"/>
</dbReference>
<reference evidence="7 8" key="1">
    <citation type="journal article" date="2017" name="BMC Genomics">
        <title>Whole-genome assembly of Babesia ovata and comparative genomics between closely related pathogens.</title>
        <authorList>
            <person name="Yamagishi J."/>
            <person name="Asada M."/>
            <person name="Hakimi H."/>
            <person name="Tanaka T.Q."/>
            <person name="Sugimoto C."/>
            <person name="Kawazu S."/>
        </authorList>
    </citation>
    <scope>NUCLEOTIDE SEQUENCE [LARGE SCALE GENOMIC DNA]</scope>
    <source>
        <strain evidence="7 8">Miyake</strain>
    </source>
</reference>
<evidence type="ECO:0000313" key="8">
    <source>
        <dbReference type="Proteomes" id="UP000236319"/>
    </source>
</evidence>
<dbReference type="EMBL" id="BDSA01000001">
    <property type="protein sequence ID" value="GBE59336.1"/>
    <property type="molecule type" value="Genomic_DNA"/>
</dbReference>
<dbReference type="InterPro" id="IPR007052">
    <property type="entry name" value="CS_dom"/>
</dbReference>
<evidence type="ECO:0000256" key="4">
    <source>
        <dbReference type="ARBA" id="ARBA00022490"/>
    </source>
</evidence>